<dbReference type="InterPro" id="IPR018540">
    <property type="entry name" value="Spo0E-like"/>
</dbReference>
<dbReference type="GO" id="GO:0043937">
    <property type="term" value="P:regulation of sporulation"/>
    <property type="evidence" value="ECO:0007669"/>
    <property type="project" value="InterPro"/>
</dbReference>
<dbReference type="Pfam" id="PF09388">
    <property type="entry name" value="SpoOE-like"/>
    <property type="match status" value="1"/>
</dbReference>
<dbReference type="RefSeq" id="WP_210595252.1">
    <property type="nucleotide sequence ID" value="NZ_JAGKSQ010000001.1"/>
</dbReference>
<dbReference type="GO" id="GO:0046983">
    <property type="term" value="F:protein dimerization activity"/>
    <property type="evidence" value="ECO:0007669"/>
    <property type="project" value="InterPro"/>
</dbReference>
<dbReference type="Gene3D" id="4.10.280.10">
    <property type="entry name" value="Helix-loop-helix DNA-binding domain"/>
    <property type="match status" value="1"/>
</dbReference>
<dbReference type="InterPro" id="IPR036638">
    <property type="entry name" value="HLH_DNA-bd_sf"/>
</dbReference>
<reference evidence="1" key="1">
    <citation type="submission" date="2021-03" db="EMBL/GenBank/DDBJ databases">
        <title>Bacillus suaedae sp. nov., isolated from Suaeda aralocaspica.</title>
        <authorList>
            <person name="Lei R.F.R."/>
        </authorList>
    </citation>
    <scope>NUCLEOTIDE SEQUENCE</scope>
    <source>
        <strain evidence="1">YZJH907-2</strain>
    </source>
</reference>
<dbReference type="AlphaFoldDB" id="A0A940WPC3"/>
<gene>
    <name evidence="1" type="ORF">J7W16_02015</name>
</gene>
<dbReference type="EMBL" id="JAGKSQ010000001">
    <property type="protein sequence ID" value="MBP3949891.1"/>
    <property type="molecule type" value="Genomic_DNA"/>
</dbReference>
<proteinExistence type="predicted"/>
<dbReference type="InterPro" id="IPR037208">
    <property type="entry name" value="Spo0E-like_sf"/>
</dbReference>
<sequence length="66" mass="7759">MSKAVKRQDYMDKIEELRTKMIVAARKYGMNHPLVLHYSQELDTAHNQMMMMTKPASPFLRQSVEC</sequence>
<name>A0A940WPC3_9BACI</name>
<evidence type="ECO:0000313" key="2">
    <source>
        <dbReference type="Proteomes" id="UP000678228"/>
    </source>
</evidence>
<keyword evidence="2" id="KW-1185">Reference proteome</keyword>
<organism evidence="1 2">
    <name type="scientific">Halalkalibacter suaedae</name>
    <dbReference type="NCBI Taxonomy" id="2822140"/>
    <lineage>
        <taxon>Bacteria</taxon>
        <taxon>Bacillati</taxon>
        <taxon>Bacillota</taxon>
        <taxon>Bacilli</taxon>
        <taxon>Bacillales</taxon>
        <taxon>Bacillaceae</taxon>
        <taxon>Halalkalibacter</taxon>
    </lineage>
</organism>
<dbReference type="SUPFAM" id="SSF140500">
    <property type="entry name" value="BAS1536-like"/>
    <property type="match status" value="1"/>
</dbReference>
<dbReference type="Proteomes" id="UP000678228">
    <property type="component" value="Unassembled WGS sequence"/>
</dbReference>
<protein>
    <submittedName>
        <fullName evidence="1">Aspartyl-phosphate phosphatase Spo0E family protein</fullName>
    </submittedName>
</protein>
<comment type="caution">
    <text evidence="1">The sequence shown here is derived from an EMBL/GenBank/DDBJ whole genome shotgun (WGS) entry which is preliminary data.</text>
</comment>
<evidence type="ECO:0000313" key="1">
    <source>
        <dbReference type="EMBL" id="MBP3949891.1"/>
    </source>
</evidence>
<accession>A0A940WPC3</accession>